<comment type="catalytic activity">
    <reaction evidence="5">
        <text>O-phospho-L-threonyl-[protein] + H2O = L-threonyl-[protein] + phosphate</text>
        <dbReference type="Rhea" id="RHEA:47004"/>
        <dbReference type="Rhea" id="RHEA-COMP:11060"/>
        <dbReference type="Rhea" id="RHEA-COMP:11605"/>
        <dbReference type="ChEBI" id="CHEBI:15377"/>
        <dbReference type="ChEBI" id="CHEBI:30013"/>
        <dbReference type="ChEBI" id="CHEBI:43474"/>
        <dbReference type="ChEBI" id="CHEBI:61977"/>
        <dbReference type="EC" id="3.1.3.16"/>
    </reaction>
</comment>
<evidence type="ECO:0000313" key="10">
    <source>
        <dbReference type="Proteomes" id="UP000694556"/>
    </source>
</evidence>
<evidence type="ECO:0000256" key="4">
    <source>
        <dbReference type="ARBA" id="ARBA00047761"/>
    </source>
</evidence>
<keyword evidence="10" id="KW-1185">Reference proteome</keyword>
<comment type="catalytic activity">
    <reaction evidence="4">
        <text>O-phospho-L-seryl-[protein] + H2O = L-seryl-[protein] + phosphate</text>
        <dbReference type="Rhea" id="RHEA:20629"/>
        <dbReference type="Rhea" id="RHEA-COMP:9863"/>
        <dbReference type="Rhea" id="RHEA-COMP:11604"/>
        <dbReference type="ChEBI" id="CHEBI:15377"/>
        <dbReference type="ChEBI" id="CHEBI:29999"/>
        <dbReference type="ChEBI" id="CHEBI:43474"/>
        <dbReference type="ChEBI" id="CHEBI:83421"/>
        <dbReference type="EC" id="3.1.3.16"/>
    </reaction>
</comment>
<dbReference type="Gene3D" id="3.90.190.10">
    <property type="entry name" value="Protein tyrosine phosphatase superfamily"/>
    <property type="match status" value="1"/>
</dbReference>
<comment type="catalytic activity">
    <reaction evidence="6">
        <text>O-phospho-L-tyrosyl-[protein] + H2O = L-tyrosyl-[protein] + phosphate</text>
        <dbReference type="Rhea" id="RHEA:10684"/>
        <dbReference type="Rhea" id="RHEA-COMP:10136"/>
        <dbReference type="Rhea" id="RHEA-COMP:20101"/>
        <dbReference type="ChEBI" id="CHEBI:15377"/>
        <dbReference type="ChEBI" id="CHEBI:43474"/>
        <dbReference type="ChEBI" id="CHEBI:46858"/>
        <dbReference type="ChEBI" id="CHEBI:61978"/>
        <dbReference type="EC" id="3.1.3.48"/>
    </reaction>
</comment>
<reference evidence="9" key="2">
    <citation type="submission" date="2025-08" db="UniProtKB">
        <authorList>
            <consortium name="Ensembl"/>
        </authorList>
    </citation>
    <scope>IDENTIFICATION</scope>
</reference>
<proteinExistence type="inferred from homology"/>
<dbReference type="PROSITE" id="PS00383">
    <property type="entry name" value="TYR_PHOSPHATASE_1"/>
    <property type="match status" value="1"/>
</dbReference>
<evidence type="ECO:0000313" key="9">
    <source>
        <dbReference type="Ensembl" id="ENSCMMP00000019052.1"/>
    </source>
</evidence>
<dbReference type="GO" id="GO:0004722">
    <property type="term" value="F:protein serine/threonine phosphatase activity"/>
    <property type="evidence" value="ECO:0007669"/>
    <property type="project" value="UniProtKB-EC"/>
</dbReference>
<dbReference type="GO" id="GO:0005886">
    <property type="term" value="C:plasma membrane"/>
    <property type="evidence" value="ECO:0007669"/>
    <property type="project" value="TreeGrafter"/>
</dbReference>
<comment type="similarity">
    <text evidence="1">Belongs to the protein-tyrosine phosphatase family. Non-receptor class dual specificity subfamily.</text>
</comment>
<dbReference type="PANTHER" id="PTHR45948">
    <property type="entry name" value="DUAL SPECIFICITY PROTEIN PHOSPHATASE DDB_G0269404-RELATED"/>
    <property type="match status" value="1"/>
</dbReference>
<dbReference type="InterPro" id="IPR016130">
    <property type="entry name" value="Tyr_Pase_AS"/>
</dbReference>
<evidence type="ECO:0000259" key="8">
    <source>
        <dbReference type="PROSITE" id="PS50056"/>
    </source>
</evidence>
<evidence type="ECO:0000256" key="1">
    <source>
        <dbReference type="ARBA" id="ARBA00008601"/>
    </source>
</evidence>
<dbReference type="InterPro" id="IPR029021">
    <property type="entry name" value="Prot-tyrosine_phosphatase-like"/>
</dbReference>
<dbReference type="Proteomes" id="UP000694556">
    <property type="component" value="Chromosome 21"/>
</dbReference>
<dbReference type="PANTHER" id="PTHR45948:SF4">
    <property type="entry name" value="DUAL SPECIFICITY PROTEIN PHOSPHATASE 15"/>
    <property type="match status" value="1"/>
</dbReference>
<dbReference type="SMART" id="SM00195">
    <property type="entry name" value="DSPc"/>
    <property type="match status" value="1"/>
</dbReference>
<dbReference type="AlphaFoldDB" id="A0A8C3CDL7"/>
<protein>
    <submittedName>
        <fullName evidence="9">Dual specificity phosphatase 15</fullName>
    </submittedName>
</protein>
<accession>A0A8C3CDL7</accession>
<reference evidence="9" key="3">
    <citation type="submission" date="2025-09" db="UniProtKB">
        <authorList>
            <consortium name="Ensembl"/>
        </authorList>
    </citation>
    <scope>IDENTIFICATION</scope>
</reference>
<feature type="domain" description="Tyrosine-protein phosphatase" evidence="7">
    <location>
        <begin position="1"/>
        <end position="109"/>
    </location>
</feature>
<evidence type="ECO:0000259" key="7">
    <source>
        <dbReference type="PROSITE" id="PS50054"/>
    </source>
</evidence>
<evidence type="ECO:0000256" key="6">
    <source>
        <dbReference type="ARBA" id="ARBA00051722"/>
    </source>
</evidence>
<dbReference type="InterPro" id="IPR000387">
    <property type="entry name" value="Tyr_Pase_dom"/>
</dbReference>
<feature type="domain" description="Tyrosine specific protein phosphatases" evidence="8">
    <location>
        <begin position="30"/>
        <end position="88"/>
    </location>
</feature>
<keyword evidence="3" id="KW-0904">Protein phosphatase</keyword>
<organism evidence="9 10">
    <name type="scientific">Cairina moschata</name>
    <name type="common">Muscovy duck</name>
    <dbReference type="NCBI Taxonomy" id="8855"/>
    <lineage>
        <taxon>Eukaryota</taxon>
        <taxon>Metazoa</taxon>
        <taxon>Chordata</taxon>
        <taxon>Craniata</taxon>
        <taxon>Vertebrata</taxon>
        <taxon>Euteleostomi</taxon>
        <taxon>Archelosauria</taxon>
        <taxon>Archosauria</taxon>
        <taxon>Dinosauria</taxon>
        <taxon>Saurischia</taxon>
        <taxon>Theropoda</taxon>
        <taxon>Coelurosauria</taxon>
        <taxon>Aves</taxon>
        <taxon>Neognathae</taxon>
        <taxon>Galloanserae</taxon>
        <taxon>Anseriformes</taxon>
        <taxon>Anatidae</taxon>
        <taxon>Anatinae</taxon>
        <taxon>Cairina</taxon>
    </lineage>
</organism>
<keyword evidence="2" id="KW-0378">Hydrolase</keyword>
<dbReference type="SUPFAM" id="SSF52799">
    <property type="entry name" value="(Phosphotyrosine protein) phosphatases II"/>
    <property type="match status" value="1"/>
</dbReference>
<sequence length="184" mass="19987">RHSGLHHLQPKNLVPHLWSLLCAIFPASKKHFKECISFIHQCRLHGGNCLVHCLAGISRSTTVVVAYVMAVTELSSQEVLEAIRSVRPVANPNPGFRQQLEEFGSSAARKVGARGGRTAAPLAWRGSAVPQSHPQAQLLLLSGFKRAIFCPGFQLSGEGFICTAALCRAPRGSAPSCLVWEDIW</sequence>
<evidence type="ECO:0000256" key="2">
    <source>
        <dbReference type="ARBA" id="ARBA00022801"/>
    </source>
</evidence>
<dbReference type="InterPro" id="IPR020422">
    <property type="entry name" value="TYR_PHOSPHATASE_DUAL_dom"/>
</dbReference>
<name>A0A8C3CDL7_CAIMO</name>
<evidence type="ECO:0000256" key="5">
    <source>
        <dbReference type="ARBA" id="ARBA00048336"/>
    </source>
</evidence>
<reference evidence="9" key="1">
    <citation type="submission" date="2018-09" db="EMBL/GenBank/DDBJ databases">
        <title>Common duck and Muscovy duck high density SNP chip.</title>
        <authorList>
            <person name="Vignal A."/>
            <person name="Thebault N."/>
            <person name="Warren W.C."/>
        </authorList>
    </citation>
    <scope>NUCLEOTIDE SEQUENCE [LARGE SCALE GENOMIC DNA]</scope>
</reference>
<dbReference type="InterPro" id="IPR000340">
    <property type="entry name" value="Dual-sp_phosphatase_cat-dom"/>
</dbReference>
<dbReference type="GO" id="GO:0007165">
    <property type="term" value="P:signal transduction"/>
    <property type="evidence" value="ECO:0007669"/>
    <property type="project" value="TreeGrafter"/>
</dbReference>
<dbReference type="PROSITE" id="PS50054">
    <property type="entry name" value="TYR_PHOSPHATASE_DUAL"/>
    <property type="match status" value="1"/>
</dbReference>
<dbReference type="Pfam" id="PF00782">
    <property type="entry name" value="DSPc"/>
    <property type="match status" value="1"/>
</dbReference>
<dbReference type="GO" id="GO:0004725">
    <property type="term" value="F:protein tyrosine phosphatase activity"/>
    <property type="evidence" value="ECO:0007669"/>
    <property type="project" value="UniProtKB-EC"/>
</dbReference>
<dbReference type="Ensembl" id="ENSCMMT00000020919.1">
    <property type="protein sequence ID" value="ENSCMMP00000019052.1"/>
    <property type="gene ID" value="ENSCMMG00000012021.1"/>
</dbReference>
<evidence type="ECO:0000256" key="3">
    <source>
        <dbReference type="ARBA" id="ARBA00022912"/>
    </source>
</evidence>
<dbReference type="PROSITE" id="PS50056">
    <property type="entry name" value="TYR_PHOSPHATASE_2"/>
    <property type="match status" value="1"/>
</dbReference>
<dbReference type="GO" id="GO:0005829">
    <property type="term" value="C:cytosol"/>
    <property type="evidence" value="ECO:0007669"/>
    <property type="project" value="TreeGrafter"/>
</dbReference>